<gene>
    <name evidence="2" type="ORF">V0R50_08620</name>
</gene>
<comment type="caution">
    <text evidence="2">The sequence shown here is derived from an EMBL/GenBank/DDBJ whole genome shotgun (WGS) entry which is preliminary data.</text>
</comment>
<name>A0ABU7HP52_9PSED</name>
<keyword evidence="3" id="KW-1185">Reference proteome</keyword>
<feature type="domain" description="EVE" evidence="1">
    <location>
        <begin position="2"/>
        <end position="124"/>
    </location>
</feature>
<organism evidence="2 3">
    <name type="scientific">Pseudomonas ulcerans</name>
    <dbReference type="NCBI Taxonomy" id="3115852"/>
    <lineage>
        <taxon>Bacteria</taxon>
        <taxon>Pseudomonadati</taxon>
        <taxon>Pseudomonadota</taxon>
        <taxon>Gammaproteobacteria</taxon>
        <taxon>Pseudomonadales</taxon>
        <taxon>Pseudomonadaceae</taxon>
        <taxon>Pseudomonas</taxon>
    </lineage>
</organism>
<dbReference type="EMBL" id="JAZDQJ010000007">
    <property type="protein sequence ID" value="MEE1933283.1"/>
    <property type="molecule type" value="Genomic_DNA"/>
</dbReference>
<reference evidence="2 3" key="1">
    <citation type="submission" date="2024-01" db="EMBL/GenBank/DDBJ databases">
        <title>Unpublished Manusciprt.</title>
        <authorList>
            <person name="Duman M."/>
            <person name="Valdes E.G."/>
            <person name="Ajmi N."/>
            <person name="Altun S."/>
            <person name="Saticioglu I.B."/>
        </authorList>
    </citation>
    <scope>NUCLEOTIDE SEQUENCE [LARGE SCALE GENOMIC DNA]</scope>
    <source>
        <strain evidence="2 3">148P</strain>
    </source>
</reference>
<dbReference type="InterPro" id="IPR002740">
    <property type="entry name" value="EVE_domain"/>
</dbReference>
<evidence type="ECO:0000313" key="3">
    <source>
        <dbReference type="Proteomes" id="UP001335100"/>
    </source>
</evidence>
<dbReference type="Gene3D" id="3.10.590.10">
    <property type="entry name" value="ph1033 like domains"/>
    <property type="match status" value="1"/>
</dbReference>
<proteinExistence type="predicted"/>
<accession>A0ABU7HP52</accession>
<evidence type="ECO:0000259" key="1">
    <source>
        <dbReference type="Pfam" id="PF01878"/>
    </source>
</evidence>
<evidence type="ECO:0000313" key="2">
    <source>
        <dbReference type="EMBL" id="MEE1933283.1"/>
    </source>
</evidence>
<dbReference type="SUPFAM" id="SSF88697">
    <property type="entry name" value="PUA domain-like"/>
    <property type="match status" value="1"/>
</dbReference>
<sequence length="142" mass="16354">MNVFVFQSVPERFDLRKAVQPGQTDTWYATRYRNEMQPGDLVFFWMAGDEHFRGLYGWGLLTSSPYLKSGWDSHGVDVRYEAKFAKPILAKTIRNDEVLAEMLIFRAPQATNFLLSAHQAKRLIRVIHSRGEEAPDFGEIDA</sequence>
<dbReference type="RefSeq" id="WP_330074170.1">
    <property type="nucleotide sequence ID" value="NZ_JAZDQJ010000007.1"/>
</dbReference>
<dbReference type="Proteomes" id="UP001335100">
    <property type="component" value="Unassembled WGS sequence"/>
</dbReference>
<dbReference type="Pfam" id="PF01878">
    <property type="entry name" value="EVE"/>
    <property type="match status" value="1"/>
</dbReference>
<dbReference type="InterPro" id="IPR015947">
    <property type="entry name" value="PUA-like_sf"/>
</dbReference>
<protein>
    <submittedName>
        <fullName evidence="2">EVE domain-containing protein</fullName>
    </submittedName>
</protein>